<dbReference type="AlphaFoldDB" id="H0JU07"/>
<evidence type="ECO:0000256" key="1">
    <source>
        <dbReference type="SAM" id="MobiDB-lite"/>
    </source>
</evidence>
<organism evidence="2 3">
    <name type="scientific">Rhodococcus pyridinivorans AK37</name>
    <dbReference type="NCBI Taxonomy" id="1114960"/>
    <lineage>
        <taxon>Bacteria</taxon>
        <taxon>Bacillati</taxon>
        <taxon>Actinomycetota</taxon>
        <taxon>Actinomycetes</taxon>
        <taxon>Mycobacteriales</taxon>
        <taxon>Nocardiaceae</taxon>
        <taxon>Rhodococcus</taxon>
    </lineage>
</organism>
<evidence type="ECO:0000313" key="2">
    <source>
        <dbReference type="EMBL" id="EHK82417.1"/>
    </source>
</evidence>
<feature type="region of interest" description="Disordered" evidence="1">
    <location>
        <begin position="1"/>
        <end position="20"/>
    </location>
</feature>
<evidence type="ECO:0000313" key="3">
    <source>
        <dbReference type="Proteomes" id="UP000005064"/>
    </source>
</evidence>
<reference evidence="2 3" key="1">
    <citation type="submission" date="2011-12" db="EMBL/GenBank/DDBJ databases">
        <authorList>
            <person name="Kriszt B."/>
            <person name="Tancsics A."/>
            <person name="Cserhati M."/>
            <person name="Toth A."/>
            <person name="Nagy I."/>
            <person name="Horvath B."/>
            <person name="Tamura T."/>
            <person name="Kukolya J."/>
            <person name="Szoboszlay S."/>
        </authorList>
    </citation>
    <scope>NUCLEOTIDE SEQUENCE [LARGE SCALE GENOMIC DNA]</scope>
    <source>
        <strain evidence="2 3">AK37</strain>
    </source>
</reference>
<dbReference type="Gene3D" id="1.10.10.10">
    <property type="entry name" value="Winged helix-like DNA-binding domain superfamily/Winged helix DNA-binding domain"/>
    <property type="match status" value="1"/>
</dbReference>
<dbReference type="Proteomes" id="UP000005064">
    <property type="component" value="Unassembled WGS sequence"/>
</dbReference>
<name>H0JU07_9NOCA</name>
<sequence>MEHEGLVEGEQVRWGPNSTKTRYSITGEGIRAFREWMSTPLDYAPVRDAAHTVSRSDVCDRITACCPSAARSNGRAPA</sequence>
<dbReference type="InterPro" id="IPR036388">
    <property type="entry name" value="WH-like_DNA-bd_sf"/>
</dbReference>
<dbReference type="SUPFAM" id="SSF46785">
    <property type="entry name" value="Winged helix' DNA-binding domain"/>
    <property type="match status" value="1"/>
</dbReference>
<gene>
    <name evidence="2" type="ORF">AK37_16153</name>
</gene>
<comment type="caution">
    <text evidence="2">The sequence shown here is derived from an EMBL/GenBank/DDBJ whole genome shotgun (WGS) entry which is preliminary data.</text>
</comment>
<proteinExistence type="predicted"/>
<dbReference type="EMBL" id="AHBW01000047">
    <property type="protein sequence ID" value="EHK82417.1"/>
    <property type="molecule type" value="Genomic_DNA"/>
</dbReference>
<protein>
    <submittedName>
        <fullName evidence="2">Transcriptional regulator</fullName>
    </submittedName>
</protein>
<accession>H0JU07</accession>
<dbReference type="InterPro" id="IPR036390">
    <property type="entry name" value="WH_DNA-bd_sf"/>
</dbReference>